<sequence length="89" mass="9479">MILFKTEPGVPSVVVEAPCCSPLCRRFVPVVAGRIAAHIDSVGNRCEWTGMGIVFDDAGYAPHGDPDDAGRITWGLISAIAEKPDPKTE</sequence>
<name>A0A3A4K2K3_9NOCA</name>
<organism evidence="1 2">
    <name type="scientific">Nocardia panacis</name>
    <dbReference type="NCBI Taxonomy" id="2340916"/>
    <lineage>
        <taxon>Bacteria</taxon>
        <taxon>Bacillati</taxon>
        <taxon>Actinomycetota</taxon>
        <taxon>Actinomycetes</taxon>
        <taxon>Mycobacteriales</taxon>
        <taxon>Nocardiaceae</taxon>
        <taxon>Nocardia</taxon>
    </lineage>
</organism>
<reference evidence="1 2" key="1">
    <citation type="submission" date="2018-09" db="EMBL/GenBank/DDBJ databases">
        <title>YIM PH21274 draft genome.</title>
        <authorList>
            <person name="Miao C."/>
        </authorList>
    </citation>
    <scope>NUCLEOTIDE SEQUENCE [LARGE SCALE GENOMIC DNA]</scope>
    <source>
        <strain evidence="1 2">YIM PH 21724</strain>
    </source>
</reference>
<dbReference type="AlphaFoldDB" id="A0A3A4K2K3"/>
<dbReference type="EMBL" id="QZFU01000036">
    <property type="protein sequence ID" value="RJO70664.1"/>
    <property type="molecule type" value="Genomic_DNA"/>
</dbReference>
<proteinExistence type="predicted"/>
<gene>
    <name evidence="1" type="ORF">D5S18_25985</name>
</gene>
<evidence type="ECO:0000313" key="2">
    <source>
        <dbReference type="Proteomes" id="UP000266677"/>
    </source>
</evidence>
<evidence type="ECO:0000313" key="1">
    <source>
        <dbReference type="EMBL" id="RJO70664.1"/>
    </source>
</evidence>
<comment type="caution">
    <text evidence="1">The sequence shown here is derived from an EMBL/GenBank/DDBJ whole genome shotgun (WGS) entry which is preliminary data.</text>
</comment>
<dbReference type="Proteomes" id="UP000266677">
    <property type="component" value="Unassembled WGS sequence"/>
</dbReference>
<protein>
    <submittedName>
        <fullName evidence="1">Uncharacterized protein</fullName>
    </submittedName>
</protein>
<accession>A0A3A4K2K3</accession>
<keyword evidence="2" id="KW-1185">Reference proteome</keyword>